<dbReference type="PANTHER" id="PTHR37067">
    <property type="entry name" value="PX DOMAIN-CONTAINING PROTEIN"/>
    <property type="match status" value="1"/>
</dbReference>
<name>A0ABP0WSL6_9BRYO</name>
<protein>
    <submittedName>
        <fullName evidence="1">Uncharacterized protein</fullName>
    </submittedName>
</protein>
<organism evidence="1 2">
    <name type="scientific">Sphagnum jensenii</name>
    <dbReference type="NCBI Taxonomy" id="128206"/>
    <lineage>
        <taxon>Eukaryota</taxon>
        <taxon>Viridiplantae</taxon>
        <taxon>Streptophyta</taxon>
        <taxon>Embryophyta</taxon>
        <taxon>Bryophyta</taxon>
        <taxon>Sphagnophytina</taxon>
        <taxon>Sphagnopsida</taxon>
        <taxon>Sphagnales</taxon>
        <taxon>Sphagnaceae</taxon>
        <taxon>Sphagnum</taxon>
    </lineage>
</organism>
<evidence type="ECO:0000313" key="1">
    <source>
        <dbReference type="EMBL" id="CAK9269146.1"/>
    </source>
</evidence>
<keyword evidence="2" id="KW-1185">Reference proteome</keyword>
<reference evidence="1 2" key="1">
    <citation type="submission" date="2024-02" db="EMBL/GenBank/DDBJ databases">
        <authorList>
            <consortium name="ELIXIR-Norway"/>
            <consortium name="Elixir Norway"/>
        </authorList>
    </citation>
    <scope>NUCLEOTIDE SEQUENCE [LARGE SCALE GENOMIC DNA]</scope>
</reference>
<accession>A0ABP0WSL6</accession>
<proteinExistence type="predicted"/>
<sequence>MVQVHPWQPGYLVTYALQVTEVDPITKNVLSAVCCMCKYHGRELALGAVRKRKQTQKFKFWSAPWRTDLMLQHNKEQHLLKWAEYEALS</sequence>
<dbReference type="EMBL" id="OZ020097">
    <property type="protein sequence ID" value="CAK9269146.1"/>
    <property type="molecule type" value="Genomic_DNA"/>
</dbReference>
<evidence type="ECO:0000313" key="2">
    <source>
        <dbReference type="Proteomes" id="UP001497444"/>
    </source>
</evidence>
<dbReference type="PANTHER" id="PTHR37067:SF3">
    <property type="entry name" value="PX DOMAIN-CONTAINING PROTEIN"/>
    <property type="match status" value="1"/>
</dbReference>
<dbReference type="Proteomes" id="UP001497444">
    <property type="component" value="Chromosome 2"/>
</dbReference>
<gene>
    <name evidence="1" type="ORF">CSSPJE1EN1_LOCUS14624</name>
</gene>